<reference evidence="3" key="1">
    <citation type="journal article" date="2019" name="Curr. Biol.">
        <title>Genome Sequence of Striga asiatica Provides Insight into the Evolution of Plant Parasitism.</title>
        <authorList>
            <person name="Yoshida S."/>
            <person name="Kim S."/>
            <person name="Wafula E.K."/>
            <person name="Tanskanen J."/>
            <person name="Kim Y.M."/>
            <person name="Honaas L."/>
            <person name="Yang Z."/>
            <person name="Spallek T."/>
            <person name="Conn C.E."/>
            <person name="Ichihashi Y."/>
            <person name="Cheong K."/>
            <person name="Cui S."/>
            <person name="Der J.P."/>
            <person name="Gundlach H."/>
            <person name="Jiao Y."/>
            <person name="Hori C."/>
            <person name="Ishida J.K."/>
            <person name="Kasahara H."/>
            <person name="Kiba T."/>
            <person name="Kim M.S."/>
            <person name="Koo N."/>
            <person name="Laohavisit A."/>
            <person name="Lee Y.H."/>
            <person name="Lumba S."/>
            <person name="McCourt P."/>
            <person name="Mortimer J.C."/>
            <person name="Mutuku J.M."/>
            <person name="Nomura T."/>
            <person name="Sasaki-Sekimoto Y."/>
            <person name="Seto Y."/>
            <person name="Wang Y."/>
            <person name="Wakatake T."/>
            <person name="Sakakibara H."/>
            <person name="Demura T."/>
            <person name="Yamaguchi S."/>
            <person name="Yoneyama K."/>
            <person name="Manabe R.I."/>
            <person name="Nelson D.C."/>
            <person name="Schulman A.H."/>
            <person name="Timko M.P."/>
            <person name="dePamphilis C.W."/>
            <person name="Choi D."/>
            <person name="Shirasu K."/>
        </authorList>
    </citation>
    <scope>NUCLEOTIDE SEQUENCE [LARGE SCALE GENOMIC DNA]</scope>
    <source>
        <strain evidence="3">cv. UVA1</strain>
    </source>
</reference>
<evidence type="ECO:0000313" key="2">
    <source>
        <dbReference type="EMBL" id="GER37674.1"/>
    </source>
</evidence>
<feature type="compositionally biased region" description="Low complexity" evidence="1">
    <location>
        <begin position="145"/>
        <end position="154"/>
    </location>
</feature>
<keyword evidence="3" id="KW-1185">Reference proteome</keyword>
<comment type="caution">
    <text evidence="2">The sequence shown here is derived from an EMBL/GenBank/DDBJ whole genome shotgun (WGS) entry which is preliminary data.</text>
</comment>
<evidence type="ECO:0000256" key="1">
    <source>
        <dbReference type="SAM" id="MobiDB-lite"/>
    </source>
</evidence>
<organism evidence="2 3">
    <name type="scientific">Striga asiatica</name>
    <name type="common">Asiatic witchweed</name>
    <name type="synonym">Buchnera asiatica</name>
    <dbReference type="NCBI Taxonomy" id="4170"/>
    <lineage>
        <taxon>Eukaryota</taxon>
        <taxon>Viridiplantae</taxon>
        <taxon>Streptophyta</taxon>
        <taxon>Embryophyta</taxon>
        <taxon>Tracheophyta</taxon>
        <taxon>Spermatophyta</taxon>
        <taxon>Magnoliopsida</taxon>
        <taxon>eudicotyledons</taxon>
        <taxon>Gunneridae</taxon>
        <taxon>Pentapetalae</taxon>
        <taxon>asterids</taxon>
        <taxon>lamiids</taxon>
        <taxon>Lamiales</taxon>
        <taxon>Orobanchaceae</taxon>
        <taxon>Buchnereae</taxon>
        <taxon>Striga</taxon>
    </lineage>
</organism>
<feature type="region of interest" description="Disordered" evidence="1">
    <location>
        <begin position="139"/>
        <end position="165"/>
    </location>
</feature>
<name>A0A5A7PY26_STRAF</name>
<dbReference type="AlphaFoldDB" id="A0A5A7PY26"/>
<proteinExistence type="predicted"/>
<evidence type="ECO:0000313" key="3">
    <source>
        <dbReference type="Proteomes" id="UP000325081"/>
    </source>
</evidence>
<accession>A0A5A7PY26</accession>
<protein>
    <submittedName>
        <fullName evidence="2">Transducin family protein / WD-40 repeat family protein</fullName>
    </submittedName>
</protein>
<gene>
    <name evidence="2" type="ORF">STAS_14095</name>
</gene>
<dbReference type="Proteomes" id="UP000325081">
    <property type="component" value="Unassembled WGS sequence"/>
</dbReference>
<sequence length="165" mass="16566">MAREIRAVHLWPRGKLIERPIDRAIHGRCLPMVLENLAAALDPDAISRRFGARFVSLRARARVLGQAVGDPRAGFEPGIGFRAGPGGPCSAALPAAASDWDAAEGPTPGPVAAAGSTEVARLGEAVIVVVAELGVGRGAAGAAGGRLSDAALPPGGAGGRRTAAD</sequence>
<dbReference type="EMBL" id="BKCP01005405">
    <property type="protein sequence ID" value="GER37674.1"/>
    <property type="molecule type" value="Genomic_DNA"/>
</dbReference>